<comment type="caution">
    <text evidence="8">The sequence shown here is derived from an EMBL/GenBank/DDBJ whole genome shotgun (WGS) entry which is preliminary data.</text>
</comment>
<dbReference type="GO" id="GO:1900376">
    <property type="term" value="P:regulation of secondary metabolite biosynthetic process"/>
    <property type="evidence" value="ECO:0007669"/>
    <property type="project" value="TreeGrafter"/>
</dbReference>
<keyword evidence="6" id="KW-0804">Transcription</keyword>
<dbReference type="InterPro" id="IPR002481">
    <property type="entry name" value="FUR"/>
</dbReference>
<name>A0A2W4WTM2_9CYAN</name>
<evidence type="ECO:0000256" key="1">
    <source>
        <dbReference type="ARBA" id="ARBA00007957"/>
    </source>
</evidence>
<dbReference type="Pfam" id="PF01475">
    <property type="entry name" value="FUR"/>
    <property type="match status" value="1"/>
</dbReference>
<reference evidence="9" key="1">
    <citation type="submission" date="2018-04" db="EMBL/GenBank/DDBJ databases">
        <authorList>
            <person name="Cornet L."/>
        </authorList>
    </citation>
    <scope>NUCLEOTIDE SEQUENCE [LARGE SCALE GENOMIC DNA]</scope>
</reference>
<evidence type="ECO:0000256" key="2">
    <source>
        <dbReference type="ARBA" id="ARBA00022491"/>
    </source>
</evidence>
<dbReference type="EMBL" id="QBMC01000007">
    <property type="protein sequence ID" value="PZO22738.1"/>
    <property type="molecule type" value="Genomic_DNA"/>
</dbReference>
<keyword evidence="4" id="KW-0805">Transcription regulation</keyword>
<keyword evidence="2" id="KW-0678">Repressor</keyword>
<dbReference type="GO" id="GO:0003700">
    <property type="term" value="F:DNA-binding transcription factor activity"/>
    <property type="evidence" value="ECO:0007669"/>
    <property type="project" value="InterPro"/>
</dbReference>
<dbReference type="GO" id="GO:0045892">
    <property type="term" value="P:negative regulation of DNA-templated transcription"/>
    <property type="evidence" value="ECO:0007669"/>
    <property type="project" value="TreeGrafter"/>
</dbReference>
<evidence type="ECO:0000256" key="5">
    <source>
        <dbReference type="ARBA" id="ARBA00023125"/>
    </source>
</evidence>
<dbReference type="SUPFAM" id="SSF46785">
    <property type="entry name" value="Winged helix' DNA-binding domain"/>
    <property type="match status" value="1"/>
</dbReference>
<accession>A0A2W4WTM2</accession>
<comment type="similarity">
    <text evidence="1">Belongs to the Fur family.</text>
</comment>
<evidence type="ECO:0000256" key="7">
    <source>
        <dbReference type="PIRSR" id="PIRSR602481-1"/>
    </source>
</evidence>
<sequence>MTFLSDQALKDKLNNRGYRSTAQRQKVLGLFMSLPQGEHLSAEELHATLIKNDLGETASVENHISLSTVYRTLHLMVSIGLLRELELAEGHKHYELNRPLRDHHHLVCLNCNQTLEFSESSIADIGEKTAQNAGYQVLDCQLTLYGICTSCTAKNSI</sequence>
<evidence type="ECO:0000256" key="6">
    <source>
        <dbReference type="ARBA" id="ARBA00023163"/>
    </source>
</evidence>
<reference evidence="8 9" key="2">
    <citation type="submission" date="2018-06" db="EMBL/GenBank/DDBJ databases">
        <title>Metagenomic assembly of (sub)arctic Cyanobacteria and their associated microbiome from non-axenic cultures.</title>
        <authorList>
            <person name="Baurain D."/>
        </authorList>
    </citation>
    <scope>NUCLEOTIDE SEQUENCE [LARGE SCALE GENOMIC DNA]</scope>
    <source>
        <strain evidence="8">ULC129bin1</strain>
    </source>
</reference>
<dbReference type="InterPro" id="IPR036390">
    <property type="entry name" value="WH_DNA-bd_sf"/>
</dbReference>
<dbReference type="InterPro" id="IPR043135">
    <property type="entry name" value="Fur_C"/>
</dbReference>
<comment type="cofactor">
    <cofactor evidence="7">
        <name>Zn(2+)</name>
        <dbReference type="ChEBI" id="CHEBI:29105"/>
    </cofactor>
    <text evidence="7">Binds 1 zinc ion per subunit.</text>
</comment>
<dbReference type="Gene3D" id="1.10.10.10">
    <property type="entry name" value="Winged helix-like DNA-binding domain superfamily/Winged helix DNA-binding domain"/>
    <property type="match status" value="1"/>
</dbReference>
<keyword evidence="3 7" id="KW-0862">Zinc</keyword>
<feature type="binding site" evidence="7">
    <location>
        <position position="151"/>
    </location>
    <ligand>
        <name>Zn(2+)</name>
        <dbReference type="ChEBI" id="CHEBI:29105"/>
    </ligand>
</feature>
<feature type="binding site" evidence="7">
    <location>
        <position position="148"/>
    </location>
    <ligand>
        <name>Zn(2+)</name>
        <dbReference type="ChEBI" id="CHEBI:29105"/>
    </ligand>
</feature>
<dbReference type="PANTHER" id="PTHR33202:SF19">
    <property type="entry name" value="FERRIC UPTAKE REGULATION PROTEIN"/>
    <property type="match status" value="1"/>
</dbReference>
<evidence type="ECO:0000313" key="8">
    <source>
        <dbReference type="EMBL" id="PZO22738.1"/>
    </source>
</evidence>
<dbReference type="CDD" id="cd07153">
    <property type="entry name" value="Fur_like"/>
    <property type="match status" value="1"/>
</dbReference>
<organism evidence="8 9">
    <name type="scientific">Leptolyngbya foveolarum</name>
    <dbReference type="NCBI Taxonomy" id="47253"/>
    <lineage>
        <taxon>Bacteria</taxon>
        <taxon>Bacillati</taxon>
        <taxon>Cyanobacteriota</taxon>
        <taxon>Cyanophyceae</taxon>
        <taxon>Leptolyngbyales</taxon>
        <taxon>Leptolyngbyaceae</taxon>
        <taxon>Leptolyngbya group</taxon>
        <taxon>Leptolyngbya</taxon>
    </lineage>
</organism>
<dbReference type="AlphaFoldDB" id="A0A2W4WTM2"/>
<dbReference type="InterPro" id="IPR036388">
    <property type="entry name" value="WH-like_DNA-bd_sf"/>
</dbReference>
<dbReference type="Gene3D" id="3.30.1490.190">
    <property type="match status" value="1"/>
</dbReference>
<protein>
    <submittedName>
        <fullName evidence="8">Transcriptional repressor</fullName>
    </submittedName>
</protein>
<evidence type="ECO:0000256" key="3">
    <source>
        <dbReference type="ARBA" id="ARBA00022833"/>
    </source>
</evidence>
<evidence type="ECO:0000313" key="9">
    <source>
        <dbReference type="Proteomes" id="UP000249354"/>
    </source>
</evidence>
<dbReference type="PANTHER" id="PTHR33202">
    <property type="entry name" value="ZINC UPTAKE REGULATION PROTEIN"/>
    <property type="match status" value="1"/>
</dbReference>
<feature type="binding site" evidence="7">
    <location>
        <position position="108"/>
    </location>
    <ligand>
        <name>Zn(2+)</name>
        <dbReference type="ChEBI" id="CHEBI:29105"/>
    </ligand>
</feature>
<keyword evidence="5" id="KW-0238">DNA-binding</keyword>
<gene>
    <name evidence="8" type="ORF">DCF25_02160</name>
</gene>
<dbReference type="GO" id="GO:0008270">
    <property type="term" value="F:zinc ion binding"/>
    <property type="evidence" value="ECO:0007669"/>
    <property type="project" value="TreeGrafter"/>
</dbReference>
<feature type="binding site" evidence="7">
    <location>
        <position position="111"/>
    </location>
    <ligand>
        <name>Zn(2+)</name>
        <dbReference type="ChEBI" id="CHEBI:29105"/>
    </ligand>
</feature>
<dbReference type="GO" id="GO:0000976">
    <property type="term" value="F:transcription cis-regulatory region binding"/>
    <property type="evidence" value="ECO:0007669"/>
    <property type="project" value="TreeGrafter"/>
</dbReference>
<dbReference type="Proteomes" id="UP000249354">
    <property type="component" value="Unassembled WGS sequence"/>
</dbReference>
<evidence type="ECO:0000256" key="4">
    <source>
        <dbReference type="ARBA" id="ARBA00023015"/>
    </source>
</evidence>
<proteinExistence type="inferred from homology"/>
<keyword evidence="7" id="KW-0479">Metal-binding</keyword>